<name>A0A3N4K772_9PEZI</name>
<sequence>MSLPATTTPTIGDIATVAPNAPLPPPTPAHPLVPAPFPTSSNPVVLAEHLRQQQRAHAAKVQRLTQRAEAAEARATLAANRIKATSRRRYTEQHTGGPPQSCSPLPHTQLTTNPRPWYQHPHGWRPALHGTVRADREVQLDEGRSETGAGGRRGGRAHTEGLCISLWGGL</sequence>
<dbReference type="AlphaFoldDB" id="A0A3N4K772"/>
<evidence type="ECO:0000313" key="3">
    <source>
        <dbReference type="EMBL" id="RPB06384.1"/>
    </source>
</evidence>
<evidence type="ECO:0000313" key="4">
    <source>
        <dbReference type="Proteomes" id="UP000277580"/>
    </source>
</evidence>
<reference evidence="3 4" key="1">
    <citation type="journal article" date="2018" name="Nat. Ecol. Evol.">
        <title>Pezizomycetes genomes reveal the molecular basis of ectomycorrhizal truffle lifestyle.</title>
        <authorList>
            <person name="Murat C."/>
            <person name="Payen T."/>
            <person name="Noel B."/>
            <person name="Kuo A."/>
            <person name="Morin E."/>
            <person name="Chen J."/>
            <person name="Kohler A."/>
            <person name="Krizsan K."/>
            <person name="Balestrini R."/>
            <person name="Da Silva C."/>
            <person name="Montanini B."/>
            <person name="Hainaut M."/>
            <person name="Levati E."/>
            <person name="Barry K.W."/>
            <person name="Belfiori B."/>
            <person name="Cichocki N."/>
            <person name="Clum A."/>
            <person name="Dockter R.B."/>
            <person name="Fauchery L."/>
            <person name="Guy J."/>
            <person name="Iotti M."/>
            <person name="Le Tacon F."/>
            <person name="Lindquist E.A."/>
            <person name="Lipzen A."/>
            <person name="Malagnac F."/>
            <person name="Mello A."/>
            <person name="Molinier V."/>
            <person name="Miyauchi S."/>
            <person name="Poulain J."/>
            <person name="Riccioni C."/>
            <person name="Rubini A."/>
            <person name="Sitrit Y."/>
            <person name="Splivallo R."/>
            <person name="Traeger S."/>
            <person name="Wang M."/>
            <person name="Zifcakova L."/>
            <person name="Wipf D."/>
            <person name="Zambonelli A."/>
            <person name="Paolocci F."/>
            <person name="Nowrousian M."/>
            <person name="Ottonello S."/>
            <person name="Baldrian P."/>
            <person name="Spatafora J.W."/>
            <person name="Henrissat B."/>
            <person name="Nagy L.G."/>
            <person name="Aury J.M."/>
            <person name="Wincker P."/>
            <person name="Grigoriev I.V."/>
            <person name="Bonfante P."/>
            <person name="Martin F.M."/>
        </authorList>
    </citation>
    <scope>NUCLEOTIDE SEQUENCE [LARGE SCALE GENOMIC DNA]</scope>
    <source>
        <strain evidence="3 4">CCBAS932</strain>
    </source>
</reference>
<gene>
    <name evidence="3" type="ORF">P167DRAFT_540820</name>
</gene>
<feature type="region of interest" description="Disordered" evidence="2">
    <location>
        <begin position="138"/>
        <end position="157"/>
    </location>
</feature>
<proteinExistence type="predicted"/>
<evidence type="ECO:0000256" key="1">
    <source>
        <dbReference type="SAM" id="Coils"/>
    </source>
</evidence>
<dbReference type="Proteomes" id="UP000277580">
    <property type="component" value="Unassembled WGS sequence"/>
</dbReference>
<accession>A0A3N4K772</accession>
<feature type="region of interest" description="Disordered" evidence="2">
    <location>
        <begin position="1"/>
        <end position="23"/>
    </location>
</feature>
<dbReference type="InParanoid" id="A0A3N4K772"/>
<protein>
    <submittedName>
        <fullName evidence="3">Uncharacterized protein</fullName>
    </submittedName>
</protein>
<dbReference type="EMBL" id="ML119387">
    <property type="protein sequence ID" value="RPB06384.1"/>
    <property type="molecule type" value="Genomic_DNA"/>
</dbReference>
<evidence type="ECO:0000256" key="2">
    <source>
        <dbReference type="SAM" id="MobiDB-lite"/>
    </source>
</evidence>
<keyword evidence="1" id="KW-0175">Coiled coil</keyword>
<feature type="region of interest" description="Disordered" evidence="2">
    <location>
        <begin position="82"/>
        <end position="132"/>
    </location>
</feature>
<feature type="coiled-coil region" evidence="1">
    <location>
        <begin position="47"/>
        <end position="81"/>
    </location>
</feature>
<organism evidence="3 4">
    <name type="scientific">Morchella conica CCBAS932</name>
    <dbReference type="NCBI Taxonomy" id="1392247"/>
    <lineage>
        <taxon>Eukaryota</taxon>
        <taxon>Fungi</taxon>
        <taxon>Dikarya</taxon>
        <taxon>Ascomycota</taxon>
        <taxon>Pezizomycotina</taxon>
        <taxon>Pezizomycetes</taxon>
        <taxon>Pezizales</taxon>
        <taxon>Morchellaceae</taxon>
        <taxon>Morchella</taxon>
    </lineage>
</organism>
<keyword evidence="4" id="KW-1185">Reference proteome</keyword>
<feature type="compositionally biased region" description="Polar residues" evidence="2">
    <location>
        <begin position="1"/>
        <end position="10"/>
    </location>
</feature>
<feature type="compositionally biased region" description="Polar residues" evidence="2">
    <location>
        <begin position="98"/>
        <end position="114"/>
    </location>
</feature>